<sequence length="1838" mass="201187">MAHGNAQSNAAEVDLRRRIVTVDEALSYTPLTSIIPFDAGIVPSPLSLSGTAPLRIVSNDQAAAANRLLSSLDREASRAETASGRLQTTVSDIRKLIDAEDRPRYKLKPIPQDSARPEHTPVAHAADSKGSYLNRLSPFARQVLESHRKPSSHSTPTTRPTYPSSTTKPSTHVREPSQLKPAPPPQSSPLVSLHTAQIAAQITSTEPRPPPFSATPSGVVQSDATRSRPITINNPVLSQERLAQFQRGPEPEIRSYANAQVTNGVDESEANRSETLDQREKAKAAVHKLQMLLANVFEEEVACTTDNRQDGDVFVEVETSDGSTNILTTGMQVALDKAIFLVTKHQALADISVGGLVHIQKLCHQVILTAGDRYLGIGEGWDDSDVSEWVSRLALAEQALTASRTILRIMGSGMEDKQLFSEDILTSSLTLVKHTVDTLIISVVELRSNKEAESPFRIAHKNKARLMSFFRAVGKVISLLGNVFLNVDMDESAVTAVESLCTTLVFVENAPSEAESALGIQTFETLRRFAMDALAKLFARNKNQRQSIFDNVLTSLERLPVGRQSARQFKLSDAKPIQLVSALLMRLVQTSTMQDKVDVIGDLRPPTSDSETDDEKDAEYDSDDDEVLEKRQGQGKHKRGSSTDLEELVAPLYEAAVNHVKYITHFLVSRAINSSKSSGEPYRNLLDIFVEDFINVLGKTDWPAAELLLRQLLNRLHDITENSKSSAPSKTMALELMGSILTGITDLRLHTTEASDKLSEDGSMCRKLKAALAAFASDEVADHDSLGLDGPYRAVIDYLRTRANAEQQDANLATAVSYHLAQWAAQVVKPLARESSELRHVQVAELKDALSHAIRDPLHYELDDHVQSISTDEARLGSALVTLRLPTCRLFTSVFNKLLSCMSSDQASLRSKSLRSVEDVLQKDPAILDRGTYVISNIVRCMTDSSPQVRDAALGLLSTCLQLRPQLDANAIEHILRRTEDSAANVKKRSIRLSKEIYLRNESIPMRSRIADSLIRCISDLEPTVVELARQSVEDIWISPFHALANADPDSARSKTKLAQQASLVVETVRRNANVALVLQDLLEDTMSPKSKAAAANIAVCKALVVLMVDAIVDESALPSRPSRVVTMHSLSVFAQARPKLFTSAQLQPLLPYLKELTSSDDLQVYRWTIVILRCTLPHVSNLPQSVVAETQSSLLLTVPKLPALEMKEATSCLWTLSKMSGTVDRLVALSRSSMEGLKKRSSLNLTSAAPKEIRAVEVLITLVGSCVNAFDLDDQMSAFLQRFPESKAKQVVVLAINIVCPFTSPRALPGVRSAAVESILCMCQAWPKQYKRDDVCNALELIFSSQNEHLELVVMRAWRDFFVVGTDRRPAEDKANGSQPAAGADRIEQTYVASARDSASVAIAQRFMSHIIRVALSSVSELSSMAALVIINILKLGMVHPQEPGSALVALETSPNASIAKEAADMHGALFGKYESIFEKETVRALQRAFVYQRDTIKDVTGHTSQPPTAKLHLFWEVLKTCSAKVRRKFLLGICTHLNFDHGKLDMQGPTPNHVQLTSFCVQNLSLFDYSAHVDLLTLTEGIEKLFSSTGTAIAHGIEGSLLNNTIELANGTTSSGHVNGISETANLAAPQGSDLPIRECATLPSNITTVAAQSKPVDADVLRSLAAGSQILLLLYELRTFLRRVYSMSKGPGGPRGRPSRDLSKAKDKEEKVKAPLRVPNATHMTERFLARTEEIVRAIDSVEGQRSICLQFQEKISIDDEVKVKPEDVDDVSMEDESGLLGGIGLFGDGTPSVDGDESSAAGTPAKKGRKRKGTTPIGTPRKRKRKSGDENDWE</sequence>
<reference evidence="9 10" key="1">
    <citation type="submission" date="2017-06" db="EMBL/GenBank/DDBJ databases">
        <title>Draft genome sequence of a variant of Elsinoe murrayae.</title>
        <authorList>
            <person name="Cheng Q."/>
        </authorList>
    </citation>
    <scope>NUCLEOTIDE SEQUENCE [LARGE SCALE GENOMIC DNA]</scope>
    <source>
        <strain evidence="9 10">CQ-2017a</strain>
    </source>
</reference>
<dbReference type="PANTHER" id="PTHR21704">
    <property type="entry name" value="NIPPED-B-LIKE PROTEIN DELANGIN SCC2-RELATED"/>
    <property type="match status" value="1"/>
</dbReference>
<comment type="similarity">
    <text evidence="2 6">Belongs to the SCC2/Nipped-B family.</text>
</comment>
<dbReference type="CDD" id="cd23958">
    <property type="entry name" value="SCC2"/>
    <property type="match status" value="1"/>
</dbReference>
<dbReference type="FunCoup" id="A0A2K1QLM5">
    <property type="interactions" value="200"/>
</dbReference>
<dbReference type="InterPro" id="IPR033031">
    <property type="entry name" value="Scc2/Nipped-B"/>
</dbReference>
<feature type="compositionally biased region" description="Basic and acidic residues" evidence="7">
    <location>
        <begin position="1701"/>
        <end position="1716"/>
    </location>
</feature>
<dbReference type="Proteomes" id="UP000243797">
    <property type="component" value="Unassembled WGS sequence"/>
</dbReference>
<dbReference type="GO" id="GO:0010468">
    <property type="term" value="P:regulation of gene expression"/>
    <property type="evidence" value="ECO:0007669"/>
    <property type="project" value="InterPro"/>
</dbReference>
<feature type="region of interest" description="Disordered" evidence="7">
    <location>
        <begin position="1690"/>
        <end position="1717"/>
    </location>
</feature>
<dbReference type="InParanoid" id="A0A2K1QLM5"/>
<dbReference type="OrthoDB" id="418242at2759"/>
<feature type="compositionally biased region" description="Low complexity" evidence="7">
    <location>
        <begin position="152"/>
        <end position="170"/>
    </location>
</feature>
<evidence type="ECO:0000256" key="4">
    <source>
        <dbReference type="ARBA" id="ARBA00023242"/>
    </source>
</evidence>
<keyword evidence="3 6" id="KW-0677">Repeat</keyword>
<feature type="compositionally biased region" description="Acidic residues" evidence="7">
    <location>
        <begin position="610"/>
        <end position="627"/>
    </location>
</feature>
<accession>A0A2K1QLM5</accession>
<gene>
    <name evidence="9" type="ORF">CAC42_4455</name>
</gene>
<dbReference type="InterPro" id="IPR026003">
    <property type="entry name" value="Cohesin_HEAT"/>
</dbReference>
<dbReference type="STRING" id="2082308.A0A2K1QLM5"/>
<evidence type="ECO:0000259" key="8">
    <source>
        <dbReference type="Pfam" id="PF12830"/>
    </source>
</evidence>
<name>A0A2K1QLM5_9PEZI</name>
<dbReference type="SUPFAM" id="SSF48371">
    <property type="entry name" value="ARM repeat"/>
    <property type="match status" value="1"/>
</dbReference>
<keyword evidence="10" id="KW-1185">Reference proteome</keyword>
<dbReference type="GO" id="GO:0034087">
    <property type="term" value="P:establishment of mitotic sister chromatid cohesion"/>
    <property type="evidence" value="ECO:0007669"/>
    <property type="project" value="TreeGrafter"/>
</dbReference>
<dbReference type="InterPro" id="IPR011989">
    <property type="entry name" value="ARM-like"/>
</dbReference>
<proteinExistence type="inferred from homology"/>
<dbReference type="GO" id="GO:0071169">
    <property type="term" value="P:establishment of protein localization to chromatin"/>
    <property type="evidence" value="ECO:0007669"/>
    <property type="project" value="TreeGrafter"/>
</dbReference>
<keyword evidence="4 6" id="KW-0539">Nucleus</keyword>
<comment type="subcellular location">
    <subcellularLocation>
        <location evidence="1 6">Nucleus</location>
    </subcellularLocation>
</comment>
<dbReference type="InterPro" id="IPR024986">
    <property type="entry name" value="Nipped-B_C"/>
</dbReference>
<evidence type="ECO:0000256" key="7">
    <source>
        <dbReference type="SAM" id="MobiDB-lite"/>
    </source>
</evidence>
<comment type="caution">
    <text evidence="9">The sequence shown here is derived from an EMBL/GenBank/DDBJ whole genome shotgun (WGS) entry which is preliminary data.</text>
</comment>
<dbReference type="Pfam" id="PF12765">
    <property type="entry name" value="Cohesin_HEAT"/>
    <property type="match status" value="1"/>
</dbReference>
<evidence type="ECO:0000256" key="3">
    <source>
        <dbReference type="ARBA" id="ARBA00022737"/>
    </source>
</evidence>
<feature type="domain" description="Sister chromatid cohesion C-terminal" evidence="8">
    <location>
        <begin position="1402"/>
        <end position="1586"/>
    </location>
</feature>
<dbReference type="InterPro" id="IPR016024">
    <property type="entry name" value="ARM-type_fold"/>
</dbReference>
<dbReference type="GO" id="GO:0003682">
    <property type="term" value="F:chromatin binding"/>
    <property type="evidence" value="ECO:0007669"/>
    <property type="project" value="TreeGrafter"/>
</dbReference>
<dbReference type="GO" id="GO:0140588">
    <property type="term" value="P:chromatin looping"/>
    <property type="evidence" value="ECO:0007669"/>
    <property type="project" value="InterPro"/>
</dbReference>
<dbReference type="GO" id="GO:0090694">
    <property type="term" value="C:Scc2-Scc4 cohesin loading complex"/>
    <property type="evidence" value="ECO:0007669"/>
    <property type="project" value="TreeGrafter"/>
</dbReference>
<feature type="compositionally biased region" description="Polar residues" evidence="7">
    <location>
        <begin position="188"/>
        <end position="206"/>
    </location>
</feature>
<organism evidence="9 10">
    <name type="scientific">Sphaceloma murrayae</name>
    <dbReference type="NCBI Taxonomy" id="2082308"/>
    <lineage>
        <taxon>Eukaryota</taxon>
        <taxon>Fungi</taxon>
        <taxon>Dikarya</taxon>
        <taxon>Ascomycota</taxon>
        <taxon>Pezizomycotina</taxon>
        <taxon>Dothideomycetes</taxon>
        <taxon>Dothideomycetidae</taxon>
        <taxon>Myriangiales</taxon>
        <taxon>Elsinoaceae</taxon>
        <taxon>Sphaceloma</taxon>
    </lineage>
</organism>
<dbReference type="Gene3D" id="1.25.10.10">
    <property type="entry name" value="Leucine-rich Repeat Variant"/>
    <property type="match status" value="1"/>
</dbReference>
<evidence type="ECO:0000313" key="10">
    <source>
        <dbReference type="Proteomes" id="UP000243797"/>
    </source>
</evidence>
<dbReference type="GO" id="GO:1990414">
    <property type="term" value="P:replication-born double-strand break repair via sister chromatid exchange"/>
    <property type="evidence" value="ECO:0007669"/>
    <property type="project" value="TreeGrafter"/>
</dbReference>
<dbReference type="GO" id="GO:0061775">
    <property type="term" value="F:cohesin loader activity"/>
    <property type="evidence" value="ECO:0007669"/>
    <property type="project" value="InterPro"/>
</dbReference>
<evidence type="ECO:0000256" key="2">
    <source>
        <dbReference type="ARBA" id="ARBA00009252"/>
    </source>
</evidence>
<evidence type="ECO:0000313" key="9">
    <source>
        <dbReference type="EMBL" id="PNS16054.1"/>
    </source>
</evidence>
<evidence type="ECO:0000256" key="6">
    <source>
        <dbReference type="RuleBase" id="RU364107"/>
    </source>
</evidence>
<feature type="region of interest" description="Disordered" evidence="7">
    <location>
        <begin position="1783"/>
        <end position="1838"/>
    </location>
</feature>
<dbReference type="EMBL" id="NKHZ01000060">
    <property type="protein sequence ID" value="PNS16054.1"/>
    <property type="molecule type" value="Genomic_DNA"/>
</dbReference>
<protein>
    <recommendedName>
        <fullName evidence="6">Sister chromatid cohesion protein</fullName>
    </recommendedName>
</protein>
<feature type="compositionally biased region" description="Polar residues" evidence="7">
    <location>
        <begin position="214"/>
        <end position="227"/>
    </location>
</feature>
<feature type="region of interest" description="Disordered" evidence="7">
    <location>
        <begin position="598"/>
        <end position="643"/>
    </location>
</feature>
<evidence type="ECO:0000256" key="1">
    <source>
        <dbReference type="ARBA" id="ARBA00004123"/>
    </source>
</evidence>
<evidence type="ECO:0000256" key="5">
    <source>
        <dbReference type="ARBA" id="ARBA00023306"/>
    </source>
</evidence>
<keyword evidence="5 6" id="KW-0131">Cell cycle</keyword>
<dbReference type="Pfam" id="PF12830">
    <property type="entry name" value="Nipped-B_C"/>
    <property type="match status" value="1"/>
</dbReference>
<dbReference type="PANTHER" id="PTHR21704:SF18">
    <property type="entry name" value="NIPPED-B-LIKE PROTEIN"/>
    <property type="match status" value="1"/>
</dbReference>
<feature type="region of interest" description="Disordered" evidence="7">
    <location>
        <begin position="103"/>
        <end position="227"/>
    </location>
</feature>